<dbReference type="OMA" id="ALNTHYA"/>
<keyword evidence="9" id="KW-1015">Disulfide bond</keyword>
<evidence type="ECO:0000313" key="12">
    <source>
        <dbReference type="EMBL" id="KEZ46815.1"/>
    </source>
</evidence>
<dbReference type="InterPro" id="IPR008754">
    <property type="entry name" value="Peptidase_M43"/>
</dbReference>
<dbReference type="EMBL" id="JOWA01000011">
    <property type="protein sequence ID" value="KEZ46815.1"/>
    <property type="molecule type" value="Genomic_DNA"/>
</dbReference>
<dbReference type="PANTHER" id="PTHR47466:SF1">
    <property type="entry name" value="METALLOPROTEASE MEP1 (AFU_ORTHOLOGUE AFUA_1G07730)-RELATED"/>
    <property type="match status" value="1"/>
</dbReference>
<evidence type="ECO:0000256" key="7">
    <source>
        <dbReference type="ARBA" id="ARBA00022833"/>
    </source>
</evidence>
<dbReference type="Gene3D" id="3.40.390.10">
    <property type="entry name" value="Collagenase (Catalytic Domain)"/>
    <property type="match status" value="1"/>
</dbReference>
<dbReference type="VEuPathDB" id="FungiDB:SAPIO_CDS0120"/>
<dbReference type="GO" id="GO:0006508">
    <property type="term" value="P:proteolysis"/>
    <property type="evidence" value="ECO:0007669"/>
    <property type="project" value="UniProtKB-KW"/>
</dbReference>
<protein>
    <recommendedName>
        <fullName evidence="11">Peptidase M43 pregnancy-associated plasma-A domain-containing protein</fullName>
    </recommendedName>
</protein>
<sequence length="283" mass="31469">MHLKTILSLGWAVGAALGYTIRGFGRQCGTAPPSADHYKVAKQLAEKEGAMRAAAVISVKPVTVNVYAHVVAGTNSSAMGYLTNATIVDQINVLNTDYHNTGFRFHLQGADWTINPDWAVNVNPDDMKRALRKGTYKDLNIYFLTRIDGNLGYSFYPSDATQGSNDWYRDGCVILASTTPGGREPNFNLGRTTTHEVGHWFGLFHTFDGGCEETDGGDFVDDTPAQESATDGCPIGRDSCPNKEGLDPIHNYMDYSYDRCMEEFTFGQIQRMRSYWERFRANK</sequence>
<evidence type="ECO:0000256" key="10">
    <source>
        <dbReference type="SAM" id="SignalP"/>
    </source>
</evidence>
<evidence type="ECO:0000256" key="4">
    <source>
        <dbReference type="ARBA" id="ARBA00022723"/>
    </source>
</evidence>
<keyword evidence="13" id="KW-1185">Reference proteome</keyword>
<evidence type="ECO:0000259" key="11">
    <source>
        <dbReference type="Pfam" id="PF05572"/>
    </source>
</evidence>
<keyword evidence="5 10" id="KW-0732">Signal</keyword>
<evidence type="ECO:0000256" key="3">
    <source>
        <dbReference type="ARBA" id="ARBA00022670"/>
    </source>
</evidence>
<evidence type="ECO:0000256" key="5">
    <source>
        <dbReference type="ARBA" id="ARBA00022729"/>
    </source>
</evidence>
<feature type="signal peptide" evidence="10">
    <location>
        <begin position="1"/>
        <end position="18"/>
    </location>
</feature>
<feature type="chain" id="PRO_5001775751" description="Peptidase M43 pregnancy-associated plasma-A domain-containing protein" evidence="10">
    <location>
        <begin position="19"/>
        <end position="283"/>
    </location>
</feature>
<keyword evidence="4" id="KW-0479">Metal-binding</keyword>
<evidence type="ECO:0000256" key="8">
    <source>
        <dbReference type="ARBA" id="ARBA00023049"/>
    </source>
</evidence>
<name>A0A084GHK3_PSEDA</name>
<gene>
    <name evidence="12" type="ORF">SAPIO_CDS0120</name>
</gene>
<dbReference type="Pfam" id="PF05572">
    <property type="entry name" value="Peptidase_M43"/>
    <property type="match status" value="1"/>
</dbReference>
<evidence type="ECO:0000256" key="9">
    <source>
        <dbReference type="ARBA" id="ARBA00023157"/>
    </source>
</evidence>
<dbReference type="GO" id="GO:0046872">
    <property type="term" value="F:metal ion binding"/>
    <property type="evidence" value="ECO:0007669"/>
    <property type="project" value="UniProtKB-KW"/>
</dbReference>
<keyword evidence="8" id="KW-0482">Metalloprotease</keyword>
<dbReference type="CDD" id="cd04275">
    <property type="entry name" value="ZnMc_pappalysin_like"/>
    <property type="match status" value="1"/>
</dbReference>
<evidence type="ECO:0000256" key="6">
    <source>
        <dbReference type="ARBA" id="ARBA00022801"/>
    </source>
</evidence>
<comment type="similarity">
    <text evidence="2">Belongs to the peptidase M43B family.</text>
</comment>
<dbReference type="SUPFAM" id="SSF55486">
    <property type="entry name" value="Metalloproteases ('zincins'), catalytic domain"/>
    <property type="match status" value="1"/>
</dbReference>
<dbReference type="GO" id="GO:0008237">
    <property type="term" value="F:metallopeptidase activity"/>
    <property type="evidence" value="ECO:0007669"/>
    <property type="project" value="UniProtKB-KW"/>
</dbReference>
<dbReference type="MEROPS" id="M43.008"/>
<comment type="function">
    <text evidence="1">Secreted metalloproteinase that allows assimilation of proteinaceous substrates.</text>
</comment>
<organism evidence="12 13">
    <name type="scientific">Pseudallescheria apiosperma</name>
    <name type="common">Scedosporium apiospermum</name>
    <dbReference type="NCBI Taxonomy" id="563466"/>
    <lineage>
        <taxon>Eukaryota</taxon>
        <taxon>Fungi</taxon>
        <taxon>Dikarya</taxon>
        <taxon>Ascomycota</taxon>
        <taxon>Pezizomycotina</taxon>
        <taxon>Sordariomycetes</taxon>
        <taxon>Hypocreomycetidae</taxon>
        <taxon>Microascales</taxon>
        <taxon>Microascaceae</taxon>
        <taxon>Scedosporium</taxon>
    </lineage>
</organism>
<dbReference type="HOGENOM" id="CLU_048726_0_0_1"/>
<dbReference type="GeneID" id="27718272"/>
<proteinExistence type="inferred from homology"/>
<dbReference type="PANTHER" id="PTHR47466">
    <property type="match status" value="1"/>
</dbReference>
<dbReference type="RefSeq" id="XP_016646614.1">
    <property type="nucleotide sequence ID" value="XM_016782981.1"/>
</dbReference>
<comment type="caution">
    <text evidence="12">The sequence shown here is derived from an EMBL/GenBank/DDBJ whole genome shotgun (WGS) entry which is preliminary data.</text>
</comment>
<dbReference type="InterPro" id="IPR024079">
    <property type="entry name" value="MetalloPept_cat_dom_sf"/>
</dbReference>
<feature type="domain" description="Peptidase M43 pregnancy-associated plasma-A" evidence="11">
    <location>
        <begin position="188"/>
        <end position="274"/>
    </location>
</feature>
<reference evidence="12 13" key="1">
    <citation type="journal article" date="2014" name="Genome Announc.">
        <title>Draft genome sequence of the pathogenic fungus Scedosporium apiospermum.</title>
        <authorList>
            <person name="Vandeputte P."/>
            <person name="Ghamrawi S."/>
            <person name="Rechenmann M."/>
            <person name="Iltis A."/>
            <person name="Giraud S."/>
            <person name="Fleury M."/>
            <person name="Thornton C."/>
            <person name="Delhaes L."/>
            <person name="Meyer W."/>
            <person name="Papon N."/>
            <person name="Bouchara J.P."/>
        </authorList>
    </citation>
    <scope>NUCLEOTIDE SEQUENCE [LARGE SCALE GENOMIC DNA]</scope>
    <source>
        <strain evidence="12 13">IHEM 14462</strain>
    </source>
</reference>
<keyword evidence="7" id="KW-0862">Zinc</keyword>
<keyword evidence="6" id="KW-0378">Hydrolase</keyword>
<dbReference type="KEGG" id="sapo:SAPIO_CDS0120"/>
<dbReference type="OrthoDB" id="536211at2759"/>
<accession>A0A084GHK3</accession>
<dbReference type="AlphaFoldDB" id="A0A084GHK3"/>
<keyword evidence="3" id="KW-0645">Protease</keyword>
<evidence type="ECO:0000256" key="2">
    <source>
        <dbReference type="ARBA" id="ARBA00008721"/>
    </source>
</evidence>
<evidence type="ECO:0000256" key="1">
    <source>
        <dbReference type="ARBA" id="ARBA00003174"/>
    </source>
</evidence>
<dbReference type="Proteomes" id="UP000028545">
    <property type="component" value="Unassembled WGS sequence"/>
</dbReference>
<evidence type="ECO:0000313" key="13">
    <source>
        <dbReference type="Proteomes" id="UP000028545"/>
    </source>
</evidence>